<feature type="region of interest" description="Disordered" evidence="1">
    <location>
        <begin position="372"/>
        <end position="394"/>
    </location>
</feature>
<protein>
    <submittedName>
        <fullName evidence="2">Uncharacterized protein</fullName>
    </submittedName>
</protein>
<sequence length="506" mass="54835">MGEHTKELTLYASTADSHRLLVLTVTPRDQTELFINHTPLAWKVFDFPAHTDIGYTVAWNSDSIFSLTGRNIYSTPVPNGTSAVLKASGGGGVHWTTTPGRPNRIIARHETATPQTFILGSSNKDGDFEGFVQFTPTTTDAGVVTEPATMLQVYVVTGYKPGDLLRRQDSESYVLRSDDGAPQPLDLTTQPQKFRMKVFTEASGRAAIVVDAFSELHGDHRRVEDGAGTSGTDPSPMRLNFRSRDDEDRRSPRSSGTTPTHGLSTSEEDKRLELTTPVRRSSSFSSITEELISGSTASDESERTPSLRQKPQEISALQDSVVKLQKDLQDLREHVSDKVDKEMEATSKSIKDLGSQLRDKAGFNDVVRLHKEIGGGGKGTPAADTGNGDPELTNTKDRVEEISKTLLELSKAHETVQPEVAQRVANLEKTVGALTAKVETLQSSSAPQIGRAGGNVSSLAHSNIVSSRVQSYDIPHAAEAGCWNGITLLLCGLRRSGAKSEKKLSV</sequence>
<evidence type="ECO:0000313" key="3">
    <source>
        <dbReference type="Proteomes" id="UP000292702"/>
    </source>
</evidence>
<proteinExistence type="predicted"/>
<name>A0A4R0S3R3_9APHY</name>
<evidence type="ECO:0000313" key="2">
    <source>
        <dbReference type="EMBL" id="TCD71434.1"/>
    </source>
</evidence>
<organism evidence="2 3">
    <name type="scientific">Steccherinum ochraceum</name>
    <dbReference type="NCBI Taxonomy" id="92696"/>
    <lineage>
        <taxon>Eukaryota</taxon>
        <taxon>Fungi</taxon>
        <taxon>Dikarya</taxon>
        <taxon>Basidiomycota</taxon>
        <taxon>Agaricomycotina</taxon>
        <taxon>Agaricomycetes</taxon>
        <taxon>Polyporales</taxon>
        <taxon>Steccherinaceae</taxon>
        <taxon>Steccherinum</taxon>
    </lineage>
</organism>
<keyword evidence="3" id="KW-1185">Reference proteome</keyword>
<dbReference type="Gene3D" id="1.10.287.1490">
    <property type="match status" value="1"/>
</dbReference>
<feature type="compositionally biased region" description="Basic and acidic residues" evidence="1">
    <location>
        <begin position="242"/>
        <end position="251"/>
    </location>
</feature>
<dbReference type="Proteomes" id="UP000292702">
    <property type="component" value="Unassembled WGS sequence"/>
</dbReference>
<gene>
    <name evidence="2" type="ORF">EIP91_010140</name>
</gene>
<dbReference type="AlphaFoldDB" id="A0A4R0S3R3"/>
<evidence type="ECO:0000256" key="1">
    <source>
        <dbReference type="SAM" id="MobiDB-lite"/>
    </source>
</evidence>
<reference evidence="2 3" key="1">
    <citation type="submission" date="2018-11" db="EMBL/GenBank/DDBJ databases">
        <title>Genome assembly of Steccherinum ochraceum LE-BIN_3174, the white-rot fungus of the Steccherinaceae family (The Residual Polyporoid clade, Polyporales, Basidiomycota).</title>
        <authorList>
            <person name="Fedorova T.V."/>
            <person name="Glazunova O.A."/>
            <person name="Landesman E.O."/>
            <person name="Moiseenko K.V."/>
            <person name="Psurtseva N.V."/>
            <person name="Savinova O.S."/>
            <person name="Shakhova N.V."/>
            <person name="Tyazhelova T.V."/>
            <person name="Vasina D.V."/>
        </authorList>
    </citation>
    <scope>NUCLEOTIDE SEQUENCE [LARGE SCALE GENOMIC DNA]</scope>
    <source>
        <strain evidence="2 3">LE-BIN_3174</strain>
    </source>
</reference>
<feature type="compositionally biased region" description="Polar residues" evidence="1">
    <location>
        <begin position="278"/>
        <end position="299"/>
    </location>
</feature>
<feature type="region of interest" description="Disordered" evidence="1">
    <location>
        <begin position="220"/>
        <end position="314"/>
    </location>
</feature>
<comment type="caution">
    <text evidence="2">The sequence shown here is derived from an EMBL/GenBank/DDBJ whole genome shotgun (WGS) entry which is preliminary data.</text>
</comment>
<accession>A0A4R0S3R3</accession>
<dbReference type="EMBL" id="RWJN01000006">
    <property type="protein sequence ID" value="TCD71434.1"/>
    <property type="molecule type" value="Genomic_DNA"/>
</dbReference>
<feature type="compositionally biased region" description="Polar residues" evidence="1">
    <location>
        <begin position="256"/>
        <end position="265"/>
    </location>
</feature>